<comment type="cofactor">
    <cofactor evidence="12">
        <name>[2Fe-2S] cluster</name>
        <dbReference type="ChEBI" id="CHEBI:190135"/>
    </cofactor>
</comment>
<protein>
    <recommendedName>
        <fullName evidence="17">Xanthine dehydrogenase</fullName>
    </recommendedName>
</protein>
<keyword evidence="10" id="KW-0408">Iron</keyword>
<evidence type="ECO:0000256" key="7">
    <source>
        <dbReference type="ARBA" id="ARBA00022723"/>
    </source>
</evidence>
<dbReference type="Gene3D" id="3.30.365.10">
    <property type="entry name" value="Aldehyde oxidase/xanthine dehydrogenase, molybdopterin binding domain"/>
    <property type="match status" value="4"/>
</dbReference>
<dbReference type="SUPFAM" id="SSF54292">
    <property type="entry name" value="2Fe-2S ferredoxin-like"/>
    <property type="match status" value="1"/>
</dbReference>
<dbReference type="InterPro" id="IPR016169">
    <property type="entry name" value="FAD-bd_PCMH_sub2"/>
</dbReference>
<dbReference type="Pfam" id="PF00111">
    <property type="entry name" value="Fer2"/>
    <property type="match status" value="1"/>
</dbReference>
<evidence type="ECO:0000256" key="6">
    <source>
        <dbReference type="ARBA" id="ARBA00022714"/>
    </source>
</evidence>
<dbReference type="PANTHER" id="PTHR45444:SF3">
    <property type="entry name" value="XANTHINE DEHYDROGENASE"/>
    <property type="match status" value="1"/>
</dbReference>
<evidence type="ECO:0000256" key="1">
    <source>
        <dbReference type="ARBA" id="ARBA00001924"/>
    </source>
</evidence>
<keyword evidence="9" id="KW-0560">Oxidoreductase</keyword>
<dbReference type="CDD" id="cd00207">
    <property type="entry name" value="fer2"/>
    <property type="match status" value="1"/>
</dbReference>
<evidence type="ECO:0000256" key="10">
    <source>
        <dbReference type="ARBA" id="ARBA00023004"/>
    </source>
</evidence>
<comment type="cofactor">
    <cofactor evidence="1">
        <name>Mo-molybdopterin</name>
        <dbReference type="ChEBI" id="CHEBI:71302"/>
    </cofactor>
</comment>
<dbReference type="Gene3D" id="3.90.1170.50">
    <property type="entry name" value="Aldehyde oxidase/xanthine dehydrogenase, a/b hammerhead"/>
    <property type="match status" value="1"/>
</dbReference>
<evidence type="ECO:0000256" key="2">
    <source>
        <dbReference type="ARBA" id="ARBA00001974"/>
    </source>
</evidence>
<dbReference type="Pfam" id="PF00941">
    <property type="entry name" value="FAD_binding_5"/>
    <property type="match status" value="1"/>
</dbReference>
<comment type="caution">
    <text evidence="15">The sequence shown here is derived from an EMBL/GenBank/DDBJ whole genome shotgun (WGS) entry which is preliminary data.</text>
</comment>
<reference evidence="15 16" key="1">
    <citation type="submission" date="2021-02" db="EMBL/GenBank/DDBJ databases">
        <title>Variation within the Batrachochytrium salamandrivorans European outbreak.</title>
        <authorList>
            <person name="Kelly M."/>
            <person name="Pasmans F."/>
            <person name="Shea T.P."/>
            <person name="Munoz J.F."/>
            <person name="Carranza S."/>
            <person name="Cuomo C.A."/>
            <person name="Martel A."/>
        </authorList>
    </citation>
    <scope>NUCLEOTIDE SEQUENCE [LARGE SCALE GENOMIC DNA]</scope>
    <source>
        <strain evidence="15 16">AMFP18/2</strain>
    </source>
</reference>
<keyword evidence="6" id="KW-0001">2Fe-2S</keyword>
<dbReference type="EMBL" id="JAFCIX010000063">
    <property type="protein sequence ID" value="KAH6599544.1"/>
    <property type="molecule type" value="Genomic_DNA"/>
</dbReference>
<dbReference type="Pfam" id="PF03450">
    <property type="entry name" value="CO_deh_flav_C"/>
    <property type="match status" value="1"/>
</dbReference>
<dbReference type="SMART" id="SM01092">
    <property type="entry name" value="CO_deh_flav_C"/>
    <property type="match status" value="1"/>
</dbReference>
<feature type="domain" description="FAD-binding PCMH-type" evidence="14">
    <location>
        <begin position="229"/>
        <end position="414"/>
    </location>
</feature>
<evidence type="ECO:0000259" key="13">
    <source>
        <dbReference type="PROSITE" id="PS51085"/>
    </source>
</evidence>
<dbReference type="InterPro" id="IPR036884">
    <property type="entry name" value="2Fe-2S-bd_dom_sf"/>
</dbReference>
<dbReference type="InterPro" id="IPR005107">
    <property type="entry name" value="CO_DH_flav_C"/>
</dbReference>
<evidence type="ECO:0000256" key="8">
    <source>
        <dbReference type="ARBA" id="ARBA00022827"/>
    </source>
</evidence>
<dbReference type="PROSITE" id="PS51387">
    <property type="entry name" value="FAD_PCMH"/>
    <property type="match status" value="1"/>
</dbReference>
<dbReference type="SMART" id="SM01008">
    <property type="entry name" value="Ald_Xan_dh_C"/>
    <property type="match status" value="1"/>
</dbReference>
<dbReference type="Pfam" id="PF02738">
    <property type="entry name" value="MoCoBD_1"/>
    <property type="match status" value="1"/>
</dbReference>
<dbReference type="Gene3D" id="1.10.150.120">
    <property type="entry name" value="[2Fe-2S]-binding domain"/>
    <property type="match status" value="1"/>
</dbReference>
<dbReference type="InterPro" id="IPR046867">
    <property type="entry name" value="AldOxase/xan_DH_MoCoBD2"/>
</dbReference>
<dbReference type="SUPFAM" id="SSF54665">
    <property type="entry name" value="CO dehydrogenase molybdoprotein N-domain-like"/>
    <property type="match status" value="1"/>
</dbReference>
<dbReference type="InterPro" id="IPR016208">
    <property type="entry name" value="Ald_Oxase/xanthine_DH-like"/>
</dbReference>
<evidence type="ECO:0000313" key="16">
    <source>
        <dbReference type="Proteomes" id="UP001648503"/>
    </source>
</evidence>
<dbReference type="PIRSF" id="PIRSF000127">
    <property type="entry name" value="Xanthine_DH"/>
    <property type="match status" value="1"/>
</dbReference>
<dbReference type="InterPro" id="IPR037165">
    <property type="entry name" value="AldOxase/xan_DH_Mopterin-bd_sf"/>
</dbReference>
<keyword evidence="8" id="KW-0274">FAD</keyword>
<dbReference type="Gene3D" id="3.30.390.50">
    <property type="entry name" value="CO dehydrogenase flavoprotein, C-terminal domain"/>
    <property type="match status" value="1"/>
</dbReference>
<dbReference type="InterPro" id="IPR002888">
    <property type="entry name" value="2Fe-2S-bd"/>
</dbReference>
<evidence type="ECO:0000259" key="14">
    <source>
        <dbReference type="PROSITE" id="PS51387"/>
    </source>
</evidence>
<dbReference type="InterPro" id="IPR002346">
    <property type="entry name" value="Mopterin_DH_FAD-bd"/>
</dbReference>
<dbReference type="InterPro" id="IPR012675">
    <property type="entry name" value="Beta-grasp_dom_sf"/>
</dbReference>
<organism evidence="15 16">
    <name type="scientific">Batrachochytrium salamandrivorans</name>
    <dbReference type="NCBI Taxonomy" id="1357716"/>
    <lineage>
        <taxon>Eukaryota</taxon>
        <taxon>Fungi</taxon>
        <taxon>Fungi incertae sedis</taxon>
        <taxon>Chytridiomycota</taxon>
        <taxon>Chytridiomycota incertae sedis</taxon>
        <taxon>Chytridiomycetes</taxon>
        <taxon>Rhizophydiales</taxon>
        <taxon>Rhizophydiales incertae sedis</taxon>
        <taxon>Batrachochytrium</taxon>
    </lineage>
</organism>
<dbReference type="Gene3D" id="3.30.43.10">
    <property type="entry name" value="Uridine Diphospho-n-acetylenolpyruvylglucosamine Reductase, domain 2"/>
    <property type="match status" value="1"/>
</dbReference>
<evidence type="ECO:0000256" key="12">
    <source>
        <dbReference type="ARBA" id="ARBA00034078"/>
    </source>
</evidence>
<comment type="cofactor">
    <cofactor evidence="2">
        <name>FAD</name>
        <dbReference type="ChEBI" id="CHEBI:57692"/>
    </cofactor>
</comment>
<dbReference type="Gene3D" id="3.10.20.30">
    <property type="match status" value="1"/>
</dbReference>
<comment type="similarity">
    <text evidence="3">Belongs to the xanthine dehydrogenase family.</text>
</comment>
<dbReference type="InterPro" id="IPR006058">
    <property type="entry name" value="2Fe2S_fd_BS"/>
</dbReference>
<keyword evidence="11" id="KW-0411">Iron-sulfur</keyword>
<evidence type="ECO:0000256" key="3">
    <source>
        <dbReference type="ARBA" id="ARBA00006849"/>
    </source>
</evidence>
<dbReference type="Pfam" id="PF20256">
    <property type="entry name" value="MoCoBD_2"/>
    <property type="match status" value="1"/>
</dbReference>
<dbReference type="InterPro" id="IPR036683">
    <property type="entry name" value="CO_DH_flav_C_dom_sf"/>
</dbReference>
<dbReference type="InterPro" id="IPR001041">
    <property type="entry name" value="2Fe-2S_ferredoxin-type"/>
</dbReference>
<dbReference type="SUPFAM" id="SSF47741">
    <property type="entry name" value="CO dehydrogenase ISP C-domain like"/>
    <property type="match status" value="1"/>
</dbReference>
<feature type="domain" description="2Fe-2S ferredoxin-type" evidence="13">
    <location>
        <begin position="11"/>
        <end position="97"/>
    </location>
</feature>
<gene>
    <name evidence="15" type="ORF">BASA50_002887</name>
</gene>
<dbReference type="Pfam" id="PF01799">
    <property type="entry name" value="Fer2_2"/>
    <property type="match status" value="1"/>
</dbReference>
<dbReference type="SUPFAM" id="SSF56003">
    <property type="entry name" value="Molybdenum cofactor-binding domain"/>
    <property type="match status" value="1"/>
</dbReference>
<dbReference type="PROSITE" id="PS51085">
    <property type="entry name" value="2FE2S_FER_2"/>
    <property type="match status" value="1"/>
</dbReference>
<accession>A0ABQ8FK10</accession>
<dbReference type="Gene3D" id="3.30.465.10">
    <property type="match status" value="1"/>
</dbReference>
<dbReference type="InterPro" id="IPR036318">
    <property type="entry name" value="FAD-bd_PCMH-like_sf"/>
</dbReference>
<dbReference type="InterPro" id="IPR016166">
    <property type="entry name" value="FAD-bd_PCMH"/>
</dbReference>
<dbReference type="SUPFAM" id="SSF55447">
    <property type="entry name" value="CO dehydrogenase flavoprotein C-terminal domain-like"/>
    <property type="match status" value="1"/>
</dbReference>
<proteinExistence type="inferred from homology"/>
<dbReference type="PROSITE" id="PS00197">
    <property type="entry name" value="2FE2S_FER_1"/>
    <property type="match status" value="1"/>
</dbReference>
<evidence type="ECO:0000256" key="11">
    <source>
        <dbReference type="ARBA" id="ARBA00023014"/>
    </source>
</evidence>
<evidence type="ECO:0008006" key="17">
    <source>
        <dbReference type="Google" id="ProtNLM"/>
    </source>
</evidence>
<dbReference type="Pfam" id="PF01315">
    <property type="entry name" value="Ald_Xan_dh_C"/>
    <property type="match status" value="1"/>
</dbReference>
<keyword evidence="7" id="KW-0479">Metal-binding</keyword>
<dbReference type="PANTHER" id="PTHR45444">
    <property type="entry name" value="XANTHINE DEHYDROGENASE"/>
    <property type="match status" value="1"/>
</dbReference>
<evidence type="ECO:0000256" key="4">
    <source>
        <dbReference type="ARBA" id="ARBA00022505"/>
    </source>
</evidence>
<dbReference type="InterPro" id="IPR036010">
    <property type="entry name" value="2Fe-2S_ferredoxin-like_sf"/>
</dbReference>
<evidence type="ECO:0000256" key="5">
    <source>
        <dbReference type="ARBA" id="ARBA00022630"/>
    </source>
</evidence>
<dbReference type="SUPFAM" id="SSF56176">
    <property type="entry name" value="FAD-binding/transporter-associated domain-like"/>
    <property type="match status" value="1"/>
</dbReference>
<dbReference type="Proteomes" id="UP001648503">
    <property type="component" value="Unassembled WGS sequence"/>
</dbReference>
<dbReference type="InterPro" id="IPR008274">
    <property type="entry name" value="AldOxase/xan_DH_MoCoBD1"/>
</dbReference>
<evidence type="ECO:0000313" key="15">
    <source>
        <dbReference type="EMBL" id="KAH6599544.1"/>
    </source>
</evidence>
<keyword evidence="16" id="KW-1185">Reference proteome</keyword>
<sequence>MSPILQLQPRDILNVYVNRTLIRETNPDPKESLIEFLRRHGLTGTKLGCAEGGCGSCTVLVSRYDYQSKGIKSESLNACLIPACAVHNKHVVTIEGLGTADNLHPAQAAIAYDHGSQCGFCTPGIVMSLYTELKNNPNATDHDIEEAFDGNLCRCTGYRPILDGAKKLSAACRHDCGSCEVKDTCMDVDIEEFGKNSTKKSNFDSHDVPFPKELFKWHTAREVPETYTFFKDSIQWFHPSSIDDLLDVLDKFPKAKLIHGNSEVGIEVRFKNQNYETLINIADMNDLKNTVVTDDGVSFGAATTITSLQQQLMSFVSTLEPSKVRGFQALIDNIKYFAGRQVRNVSSVGGNICTASPISDLNPVWVSMGAVLTVRSKASGERKIPMREFYLGYRKTALLPSEAVISIFAPFSSSLEFIVAYKQSKRRDDDIAIVNAALSVTLSPKATGGYTVSDGCFSFGGMGPTTLIAVKTMDTIRGQTWSKTIIDQASLLLLQDMPMGATAPGGQIEFRKSLAQSFMAKFVMHVCHALSESDSSLRLASNEVSALQLIDRPLSSGVQVVSESTNSGAVGKSIMHASATKQVTGEANYLDDIPPHSKELHGVIVGSTISRGHVKSVDASAALAYPGVVDFITAKDVEASGASADSHHHNLNIIGPVFKDEELFVTKDVEFMGHMIGMIIAETEPQARAASKLVKIQYESLAPIITMESAIAAESFFDIERRIKTGEFDPKRVRVGAPLSDATHHVQGTTRMSAQEHFYLETQGSLVVPNEDEYEIYSSTQNPTETQHLVAHVLGIPSHRVVCRVKRLGGGFGGKETRSVFIACALAVAARKLRVPVRCVLTREEDMTMSGTRHPFLADYDIGFTDEGKLISAKIDIYCNGGYSLDLSVAVLERCLTHCDNSYYIPNMDLNGRICKTNMPTNTAFRGFGGPQGMMIAEQYITHVAEYLGKPVEDIRRLNFYKDGQITHFSMPLEKVFLDRSWNEVMASSDFKNRLAAVQDFNRAHKYRKRGITAMPTKFGLAFTARFLNQAGALVHVYADGSVRLSHGGTEMGQGLHTKMIQIAAHAFGIDVSNVHISETRTDLVANTSATAASVSSDLNGMAVLNACQQILDRLKPIKESHPESDWNDTVKRAYFDRINLSANGFYATPDLSHDWVTNTGKMFNYFTYGAAVTEVEIDTLTGDHVVLRSDINMDIGRPINPAIDIGQIEGAFTQGLGWCTIEEPLVSPATGFHITRGPGMYKIPGFKDIPADFRVTVMDGVRNERAVHSSKAVGEPPLFLGASVLFAIREAVRAARSENGHSNDHFRMDSPATSERIRIACQDVFVQQSSTPLQAGELAWGVAS</sequence>
<keyword evidence="4" id="KW-0500">Molybdenum</keyword>
<dbReference type="InterPro" id="IPR000674">
    <property type="entry name" value="Ald_Oxase/Xan_DH_a/b"/>
</dbReference>
<evidence type="ECO:0000256" key="9">
    <source>
        <dbReference type="ARBA" id="ARBA00023002"/>
    </source>
</evidence>
<keyword evidence="5" id="KW-0285">Flavoprotein</keyword>
<dbReference type="InterPro" id="IPR036856">
    <property type="entry name" value="Ald_Oxase/Xan_DH_a/b_sf"/>
</dbReference>
<name>A0ABQ8FK10_9FUNG</name>
<dbReference type="InterPro" id="IPR016167">
    <property type="entry name" value="FAD-bd_PCMH_sub1"/>
</dbReference>